<name>A0A6G9A1M9_9BRAD</name>
<evidence type="ECO:0000256" key="1">
    <source>
        <dbReference type="ARBA" id="ARBA00022598"/>
    </source>
</evidence>
<organism evidence="9 10">
    <name type="scientific">Bradyrhizobium symbiodeficiens</name>
    <dbReference type="NCBI Taxonomy" id="1404367"/>
    <lineage>
        <taxon>Bacteria</taxon>
        <taxon>Pseudomonadati</taxon>
        <taxon>Pseudomonadota</taxon>
        <taxon>Alphaproteobacteria</taxon>
        <taxon>Hyphomicrobiales</taxon>
        <taxon>Nitrobacteraceae</taxon>
        <taxon>Bradyrhizobium</taxon>
    </lineage>
</organism>
<evidence type="ECO:0000313" key="9">
    <source>
        <dbReference type="EMBL" id="QIP06204.1"/>
    </source>
</evidence>
<keyword evidence="2" id="KW-0479">Metal-binding</keyword>
<evidence type="ECO:0000256" key="5">
    <source>
        <dbReference type="ARBA" id="ARBA00022840"/>
    </source>
</evidence>
<evidence type="ECO:0000259" key="8">
    <source>
        <dbReference type="Pfam" id="PF00749"/>
    </source>
</evidence>
<dbReference type="InterPro" id="IPR000924">
    <property type="entry name" value="Glu/Gln-tRNA-synth"/>
</dbReference>
<keyword evidence="1 7" id="KW-0436">Ligase</keyword>
<dbReference type="GO" id="GO:0006424">
    <property type="term" value="P:glutamyl-tRNA aminoacylation"/>
    <property type="evidence" value="ECO:0007669"/>
    <property type="project" value="TreeGrafter"/>
</dbReference>
<gene>
    <name evidence="9" type="primary">gluQRS</name>
    <name evidence="9" type="ORF">HAV00_08060</name>
</gene>
<comment type="similarity">
    <text evidence="7">Belongs to the class-I aminoacyl-tRNA synthetase family.</text>
</comment>
<evidence type="ECO:0000256" key="4">
    <source>
        <dbReference type="ARBA" id="ARBA00022833"/>
    </source>
</evidence>
<reference evidence="9 10" key="1">
    <citation type="journal article" date="2020" name="Int. J. Syst. Evol. Microbiol.">
        <title>Description and complete genome sequences of Bradyrhizobium symbiodeficiens sp. nov., a non-symbiotic bacterium associated with legumes native to Canada.</title>
        <authorList>
            <person name="Bromfield E.S.P."/>
            <person name="Cloutier S."/>
            <person name="Nguyen H.D.T."/>
        </authorList>
    </citation>
    <scope>NUCLEOTIDE SEQUENCE [LARGE SCALE GENOMIC DNA]</scope>
    <source>
        <strain evidence="9 10">101S1MB</strain>
    </source>
</reference>
<dbReference type="RefSeq" id="WP_166467309.1">
    <property type="nucleotide sequence ID" value="NZ_CP050066.2"/>
</dbReference>
<dbReference type="Proteomes" id="UP000500895">
    <property type="component" value="Chromosome"/>
</dbReference>
<keyword evidence="4" id="KW-0862">Zinc</keyword>
<dbReference type="GO" id="GO:0005829">
    <property type="term" value="C:cytosol"/>
    <property type="evidence" value="ECO:0007669"/>
    <property type="project" value="TreeGrafter"/>
</dbReference>
<dbReference type="GO" id="GO:0005524">
    <property type="term" value="F:ATP binding"/>
    <property type="evidence" value="ECO:0007669"/>
    <property type="project" value="UniProtKB-KW"/>
</dbReference>
<dbReference type="PROSITE" id="PS00178">
    <property type="entry name" value="AA_TRNA_LIGASE_I"/>
    <property type="match status" value="1"/>
</dbReference>
<keyword evidence="6 7" id="KW-0030">Aminoacyl-tRNA synthetase</keyword>
<keyword evidence="5 7" id="KW-0067">ATP-binding</keyword>
<keyword evidence="3 7" id="KW-0547">Nucleotide-binding</keyword>
<proteinExistence type="inferred from homology"/>
<dbReference type="AlphaFoldDB" id="A0A6G9A1M9"/>
<dbReference type="InterPro" id="IPR014729">
    <property type="entry name" value="Rossmann-like_a/b/a_fold"/>
</dbReference>
<dbReference type="GO" id="GO:0004818">
    <property type="term" value="F:glutamate-tRNA ligase activity"/>
    <property type="evidence" value="ECO:0007669"/>
    <property type="project" value="TreeGrafter"/>
</dbReference>
<dbReference type="PANTHER" id="PTHR43311">
    <property type="entry name" value="GLUTAMATE--TRNA LIGASE"/>
    <property type="match status" value="1"/>
</dbReference>
<dbReference type="PRINTS" id="PR00987">
    <property type="entry name" value="TRNASYNTHGLU"/>
</dbReference>
<evidence type="ECO:0000256" key="3">
    <source>
        <dbReference type="ARBA" id="ARBA00022741"/>
    </source>
</evidence>
<evidence type="ECO:0000256" key="7">
    <source>
        <dbReference type="RuleBase" id="RU363037"/>
    </source>
</evidence>
<dbReference type="InterPro" id="IPR001412">
    <property type="entry name" value="aa-tRNA-synth_I_CS"/>
</dbReference>
<dbReference type="NCBIfam" id="NF004315">
    <property type="entry name" value="PRK05710.1-4"/>
    <property type="match status" value="1"/>
</dbReference>
<keyword evidence="7" id="KW-0648">Protein biosynthesis</keyword>
<evidence type="ECO:0000256" key="2">
    <source>
        <dbReference type="ARBA" id="ARBA00022723"/>
    </source>
</evidence>
<protein>
    <submittedName>
        <fullName evidence="9">tRNA glutamyl-Q(34) synthetase GluQRS</fullName>
        <ecNumber evidence="9">6.1.1.-</ecNumber>
    </submittedName>
</protein>
<evidence type="ECO:0000313" key="10">
    <source>
        <dbReference type="Proteomes" id="UP000500895"/>
    </source>
</evidence>
<dbReference type="Pfam" id="PF00749">
    <property type="entry name" value="tRNA-synt_1c"/>
    <property type="match status" value="1"/>
</dbReference>
<dbReference type="EC" id="6.1.1.-" evidence="9"/>
<accession>A0A6G9A1M9</accession>
<evidence type="ECO:0000256" key="6">
    <source>
        <dbReference type="ARBA" id="ARBA00023146"/>
    </source>
</evidence>
<dbReference type="EMBL" id="CP050066">
    <property type="protein sequence ID" value="QIP06204.1"/>
    <property type="molecule type" value="Genomic_DNA"/>
</dbReference>
<dbReference type="PANTHER" id="PTHR43311:SF1">
    <property type="entry name" value="GLUTAMYL-Q TRNA(ASP) SYNTHETASE"/>
    <property type="match status" value="1"/>
</dbReference>
<feature type="domain" description="Glutamyl/glutaminyl-tRNA synthetase class Ib catalytic" evidence="8">
    <location>
        <begin position="6"/>
        <end position="268"/>
    </location>
</feature>
<dbReference type="InterPro" id="IPR049940">
    <property type="entry name" value="GluQ/Sye"/>
</dbReference>
<dbReference type="SUPFAM" id="SSF52374">
    <property type="entry name" value="Nucleotidylyl transferase"/>
    <property type="match status" value="1"/>
</dbReference>
<dbReference type="Gene3D" id="3.40.50.620">
    <property type="entry name" value="HUPs"/>
    <property type="match status" value="1"/>
</dbReference>
<sequence length="289" mass="31618">MPPVFRFAPSPNGHLHLGHAYSALLNFDRARETGGRLLLRIEDIDTTRCRPEFEAAIYEDLAWLGTSWEIPVRRQSEHLSDYRAALDKLSALGLVYPAFESRAEIARLVFAREADGPWPRDPDGAPLYPGDSRSLPADARARLIASGVPYALRLDMAAACQRVAGLTWRELGEEQGGEGGIVPARPQAWGDVILARKETPTSYHLSVVVDDALQGVSEIVRGQDLFHATAVHRLLQVLLGLPEPAYRHHRLICDGEGRKLSKSSRSTGLRELRAAGASPASIRALVGLG</sequence>
<dbReference type="InterPro" id="IPR020058">
    <property type="entry name" value="Glu/Gln-tRNA-synth_Ib_cat-dom"/>
</dbReference>